<dbReference type="EMBL" id="FMXO01000008">
    <property type="protein sequence ID" value="SDB32125.1"/>
    <property type="molecule type" value="Genomic_DNA"/>
</dbReference>
<name>A0A1G6CH44_9BACT</name>
<dbReference type="PANTHER" id="PTHR33525:SF4">
    <property type="entry name" value="CYCLIC DI-GMP PHOSPHODIESTERASE CDGJ"/>
    <property type="match status" value="1"/>
</dbReference>
<dbReference type="InterPro" id="IPR013976">
    <property type="entry name" value="HDOD"/>
</dbReference>
<dbReference type="InterPro" id="IPR052340">
    <property type="entry name" value="RNase_Y/CdgJ"/>
</dbReference>
<proteinExistence type="predicted"/>
<dbReference type="PIRSF" id="PIRSF003180">
    <property type="entry name" value="DiGMPpdiest_YuxH"/>
    <property type="match status" value="1"/>
</dbReference>
<dbReference type="OrthoDB" id="9804751at2"/>
<organism evidence="3 4">
    <name type="scientific">Desulfonatronum thiosulfatophilum</name>
    <dbReference type="NCBI Taxonomy" id="617002"/>
    <lineage>
        <taxon>Bacteria</taxon>
        <taxon>Pseudomonadati</taxon>
        <taxon>Thermodesulfobacteriota</taxon>
        <taxon>Desulfovibrionia</taxon>
        <taxon>Desulfovibrionales</taxon>
        <taxon>Desulfonatronaceae</taxon>
        <taxon>Desulfonatronum</taxon>
    </lineage>
</organism>
<dbReference type="SUPFAM" id="SSF109604">
    <property type="entry name" value="HD-domain/PDEase-like"/>
    <property type="match status" value="1"/>
</dbReference>
<dbReference type="Proteomes" id="UP000198771">
    <property type="component" value="Unassembled WGS sequence"/>
</dbReference>
<evidence type="ECO:0000259" key="2">
    <source>
        <dbReference type="PROSITE" id="PS51833"/>
    </source>
</evidence>
<reference evidence="3 4" key="1">
    <citation type="submission" date="2016-10" db="EMBL/GenBank/DDBJ databases">
        <authorList>
            <person name="de Groot N.N."/>
        </authorList>
    </citation>
    <scope>NUCLEOTIDE SEQUENCE [LARGE SCALE GENOMIC DNA]</scope>
    <source>
        <strain evidence="3 4">ASO4-2</strain>
    </source>
</reference>
<dbReference type="SUPFAM" id="SSF141868">
    <property type="entry name" value="EAL domain-like"/>
    <property type="match status" value="1"/>
</dbReference>
<dbReference type="RefSeq" id="WP_161946237.1">
    <property type="nucleotide sequence ID" value="NZ_FMXO01000008.1"/>
</dbReference>
<sequence>MIPEPIYVARQPVFDRDMDIWGYELLFRHSAQCSTARIDDADEATSRVIADGFGLVEDLLAPSQKVLINYPGRMLVQGAPRALPSDVAIVEILETVQPTPEILRICAQLKAEGYVLALDDFVGQSGFEALLQLADLVKVDVLYLNYEQLKAVVGNLRRIENCRLLAEKVEDLAMYDQCRELGFDLFQGYFFSRPELVSGKKLSANQISKLQLLKELSAPDLELIQVAKIVQHDVALSYRLLRYINSPGFGLPNEITSINQAMNLLGQRKVTAWLRVLIMAEMKTNPLSGELLFLSLQRAKLLEALQDAGTPSRLSSEGMFLLGLFSFLDVILGLPMNDILARLSLGPCLKAALLGRDAELQAWLDLAEACERGNWDKAEALLKGMNLGTEQTAKILNESALWAKQFLDVS</sequence>
<dbReference type="AlphaFoldDB" id="A0A1G6CH44"/>
<dbReference type="Pfam" id="PF08668">
    <property type="entry name" value="HDOD"/>
    <property type="match status" value="1"/>
</dbReference>
<dbReference type="Gene3D" id="1.10.3210.10">
    <property type="entry name" value="Hypothetical protein af1432"/>
    <property type="match status" value="1"/>
</dbReference>
<dbReference type="SMART" id="SM00052">
    <property type="entry name" value="EAL"/>
    <property type="match status" value="1"/>
</dbReference>
<dbReference type="STRING" id="617002.SAMN05660653_01518"/>
<feature type="domain" description="HDOD" evidence="2">
    <location>
        <begin position="202"/>
        <end position="391"/>
    </location>
</feature>
<dbReference type="Pfam" id="PF00563">
    <property type="entry name" value="EAL"/>
    <property type="match status" value="1"/>
</dbReference>
<evidence type="ECO:0000313" key="3">
    <source>
        <dbReference type="EMBL" id="SDB32125.1"/>
    </source>
</evidence>
<evidence type="ECO:0000259" key="1">
    <source>
        <dbReference type="PROSITE" id="PS50883"/>
    </source>
</evidence>
<feature type="domain" description="EAL" evidence="1">
    <location>
        <begin position="1"/>
        <end position="208"/>
    </location>
</feature>
<gene>
    <name evidence="3" type="ORF">SAMN05660653_01518</name>
</gene>
<protein>
    <submittedName>
        <fullName evidence="3">EAL and modified HD-GYP domain-containing signal transduction protein</fullName>
    </submittedName>
</protein>
<dbReference type="PROSITE" id="PS51833">
    <property type="entry name" value="HDOD"/>
    <property type="match status" value="1"/>
</dbReference>
<dbReference type="PANTHER" id="PTHR33525">
    <property type="match status" value="1"/>
</dbReference>
<dbReference type="InterPro" id="IPR035919">
    <property type="entry name" value="EAL_sf"/>
</dbReference>
<dbReference type="Gene3D" id="3.20.20.450">
    <property type="entry name" value="EAL domain"/>
    <property type="match status" value="1"/>
</dbReference>
<evidence type="ECO:0000313" key="4">
    <source>
        <dbReference type="Proteomes" id="UP000198771"/>
    </source>
</evidence>
<dbReference type="InterPro" id="IPR014408">
    <property type="entry name" value="dGMP_Pdiesterase_EAL/HD-GYP"/>
</dbReference>
<keyword evidence="4" id="KW-1185">Reference proteome</keyword>
<accession>A0A1G6CH44</accession>
<dbReference type="InterPro" id="IPR001633">
    <property type="entry name" value="EAL_dom"/>
</dbReference>
<dbReference type="PROSITE" id="PS50883">
    <property type="entry name" value="EAL"/>
    <property type="match status" value="1"/>
</dbReference>